<reference evidence="3" key="1">
    <citation type="journal article" date="2019" name="Int. J. Syst. Evol. Microbiol.">
        <title>The Global Catalogue of Microorganisms (GCM) 10K type strain sequencing project: providing services to taxonomists for standard genome sequencing and annotation.</title>
        <authorList>
            <consortium name="The Broad Institute Genomics Platform"/>
            <consortium name="The Broad Institute Genome Sequencing Center for Infectious Disease"/>
            <person name="Wu L."/>
            <person name="Ma J."/>
        </authorList>
    </citation>
    <scope>NUCLEOTIDE SEQUENCE [LARGE SCALE GENOMIC DNA]</scope>
    <source>
        <strain evidence="3">KCTC 12861</strain>
    </source>
</reference>
<organism evidence="2 3">
    <name type="scientific">Pseudovibrio japonicus</name>
    <dbReference type="NCBI Taxonomy" id="366534"/>
    <lineage>
        <taxon>Bacteria</taxon>
        <taxon>Pseudomonadati</taxon>
        <taxon>Pseudomonadota</taxon>
        <taxon>Alphaproteobacteria</taxon>
        <taxon>Hyphomicrobiales</taxon>
        <taxon>Stappiaceae</taxon>
        <taxon>Pseudovibrio</taxon>
    </lineage>
</organism>
<keyword evidence="1" id="KW-0812">Transmembrane</keyword>
<accession>A0ABQ3EEE9</accession>
<comment type="caution">
    <text evidence="2">The sequence shown here is derived from an EMBL/GenBank/DDBJ whole genome shotgun (WGS) entry which is preliminary data.</text>
</comment>
<dbReference type="Proteomes" id="UP000637980">
    <property type="component" value="Unassembled WGS sequence"/>
</dbReference>
<keyword evidence="1" id="KW-1133">Transmembrane helix</keyword>
<gene>
    <name evidence="2" type="ORF">GCM10007094_23210</name>
</gene>
<dbReference type="EMBL" id="BMXE01000004">
    <property type="protein sequence ID" value="GHB33732.1"/>
    <property type="molecule type" value="Genomic_DNA"/>
</dbReference>
<feature type="transmembrane region" description="Helical" evidence="1">
    <location>
        <begin position="27"/>
        <end position="43"/>
    </location>
</feature>
<protein>
    <submittedName>
        <fullName evidence="2">Uncharacterized protein</fullName>
    </submittedName>
</protein>
<proteinExistence type="predicted"/>
<dbReference type="RefSeq" id="WP_189436966.1">
    <property type="nucleotide sequence ID" value="NZ_BMXE01000004.1"/>
</dbReference>
<evidence type="ECO:0000313" key="3">
    <source>
        <dbReference type="Proteomes" id="UP000637980"/>
    </source>
</evidence>
<evidence type="ECO:0000256" key="1">
    <source>
        <dbReference type="SAM" id="Phobius"/>
    </source>
</evidence>
<name>A0ABQ3EEE9_9HYPH</name>
<evidence type="ECO:0000313" key="2">
    <source>
        <dbReference type="EMBL" id="GHB33732.1"/>
    </source>
</evidence>
<keyword evidence="1" id="KW-0472">Membrane</keyword>
<sequence length="50" mass="4958">MAAFAAGLVGVSAVAGAVFLIIRGYEEGWGCVLIVAAMSLFVIEELGGAG</sequence>
<keyword evidence="3" id="KW-1185">Reference proteome</keyword>